<dbReference type="EMBL" id="NMUH01005121">
    <property type="protein sequence ID" value="MQM11842.1"/>
    <property type="molecule type" value="Genomic_DNA"/>
</dbReference>
<dbReference type="Proteomes" id="UP000652761">
    <property type="component" value="Unassembled WGS sequence"/>
</dbReference>
<sequence length="119" mass="12975">MEIEPEAQIAQQTSSSTSPGRAELVKALFCQGRDTAARRDPPVDVSTPVPHATRGAHANDEPKQRQPERDVPGCRDENATDPSVAFRDREQTSNSGQPAGPQRTGNLCKHLLHTTWATH</sequence>
<accession>A0A843WMP6</accession>
<evidence type="ECO:0000313" key="3">
    <source>
        <dbReference type="Proteomes" id="UP000652761"/>
    </source>
</evidence>
<gene>
    <name evidence="2" type="ORF">Taro_044753</name>
</gene>
<dbReference type="AlphaFoldDB" id="A0A843WMP6"/>
<protein>
    <submittedName>
        <fullName evidence="2">Uncharacterized protein</fullName>
    </submittedName>
</protein>
<feature type="compositionally biased region" description="Basic and acidic residues" evidence="1">
    <location>
        <begin position="57"/>
        <end position="78"/>
    </location>
</feature>
<feature type="region of interest" description="Disordered" evidence="1">
    <location>
        <begin position="1"/>
        <end position="108"/>
    </location>
</feature>
<organism evidence="2 3">
    <name type="scientific">Colocasia esculenta</name>
    <name type="common">Wild taro</name>
    <name type="synonym">Arum esculentum</name>
    <dbReference type="NCBI Taxonomy" id="4460"/>
    <lineage>
        <taxon>Eukaryota</taxon>
        <taxon>Viridiplantae</taxon>
        <taxon>Streptophyta</taxon>
        <taxon>Embryophyta</taxon>
        <taxon>Tracheophyta</taxon>
        <taxon>Spermatophyta</taxon>
        <taxon>Magnoliopsida</taxon>
        <taxon>Liliopsida</taxon>
        <taxon>Araceae</taxon>
        <taxon>Aroideae</taxon>
        <taxon>Colocasieae</taxon>
        <taxon>Colocasia</taxon>
    </lineage>
</organism>
<reference evidence="2" key="1">
    <citation type="submission" date="2017-07" db="EMBL/GenBank/DDBJ databases">
        <title>Taro Niue Genome Assembly and Annotation.</title>
        <authorList>
            <person name="Atibalentja N."/>
            <person name="Keating K."/>
            <person name="Fields C.J."/>
        </authorList>
    </citation>
    <scope>NUCLEOTIDE SEQUENCE</scope>
    <source>
        <strain evidence="2">Niue_2</strain>
        <tissue evidence="2">Leaf</tissue>
    </source>
</reference>
<evidence type="ECO:0000313" key="2">
    <source>
        <dbReference type="EMBL" id="MQM11842.1"/>
    </source>
</evidence>
<keyword evidence="3" id="KW-1185">Reference proteome</keyword>
<evidence type="ECO:0000256" key="1">
    <source>
        <dbReference type="SAM" id="MobiDB-lite"/>
    </source>
</evidence>
<name>A0A843WMP6_COLES</name>
<proteinExistence type="predicted"/>
<comment type="caution">
    <text evidence="2">The sequence shown here is derived from an EMBL/GenBank/DDBJ whole genome shotgun (WGS) entry which is preliminary data.</text>
</comment>